<dbReference type="KEGG" id="adp:NCTC12871_01059"/>
<dbReference type="InterPro" id="IPR010203">
    <property type="entry name" value="RraA"/>
</dbReference>
<gene>
    <name evidence="3" type="primary">rraA</name>
    <name evidence="3" type="ORF">NCTC12871_01059</name>
</gene>
<dbReference type="EMBL" id="LR134510">
    <property type="protein sequence ID" value="VEJ09587.1"/>
    <property type="molecule type" value="Genomic_DNA"/>
</dbReference>
<reference evidence="3 4" key="1">
    <citation type="submission" date="2018-12" db="EMBL/GenBank/DDBJ databases">
        <authorList>
            <consortium name="Pathogen Informatics"/>
        </authorList>
    </citation>
    <scope>NUCLEOTIDE SEQUENCE [LARGE SCALE GENOMIC DNA]</scope>
    <source>
        <strain evidence="3 4">NCTC12871</strain>
    </source>
</reference>
<accession>A0A448TUB3</accession>
<dbReference type="AlphaFoldDB" id="A0A448TUB3"/>
<dbReference type="GO" id="GO:0051252">
    <property type="term" value="P:regulation of RNA metabolic process"/>
    <property type="evidence" value="ECO:0007669"/>
    <property type="project" value="InterPro"/>
</dbReference>
<dbReference type="EC" id="4.1.3.17" evidence="2"/>
<keyword evidence="4" id="KW-1185">Reference proteome</keyword>
<comment type="similarity">
    <text evidence="2">Belongs to the class II aldolase/RraA-like family.</text>
</comment>
<dbReference type="Proteomes" id="UP000279799">
    <property type="component" value="Chromosome"/>
</dbReference>
<comment type="catalytic activity">
    <reaction evidence="2">
        <text>4-hydroxy-4-methyl-2-oxoglutarate = 2 pyruvate</text>
        <dbReference type="Rhea" id="RHEA:22748"/>
        <dbReference type="ChEBI" id="CHEBI:15361"/>
        <dbReference type="ChEBI" id="CHEBI:58276"/>
        <dbReference type="EC" id="4.1.3.17"/>
    </reaction>
</comment>
<sequence>MYIDTSEICDFYPDDVDVMDPIFTHFGGIQAFHGKVTTVKCYETNGLIAEILEEDGRGRVLVVDGGGIMRSALVDAELAQLAADNQWEGIVVNGAVRQVQELAQIDIAIIALGAFPVGAFDEQLGDTDVPVNFAGVSIYPDDYIYSDTTGTVLSGIPLDIDHDLDDEELDADALDK</sequence>
<keyword evidence="2" id="KW-0479">Metal-binding</keyword>
<dbReference type="PANTHER" id="PTHR33254">
    <property type="entry name" value="4-HYDROXY-4-METHYL-2-OXOGLUTARATE ALDOLASE 3-RELATED"/>
    <property type="match status" value="1"/>
</dbReference>
<evidence type="ECO:0000256" key="1">
    <source>
        <dbReference type="PIRSR" id="PIRSR605493-1"/>
    </source>
</evidence>
<dbReference type="GO" id="GO:0046872">
    <property type="term" value="F:metal ion binding"/>
    <property type="evidence" value="ECO:0007669"/>
    <property type="project" value="UniProtKB-KW"/>
</dbReference>
<dbReference type="InterPro" id="IPR005493">
    <property type="entry name" value="RraA/RraA-like"/>
</dbReference>
<comment type="subunit">
    <text evidence="2">Homotrimer.</text>
</comment>
<dbReference type="EC" id="4.1.1.112" evidence="2"/>
<feature type="binding site" evidence="1">
    <location>
        <position position="97"/>
    </location>
    <ligand>
        <name>substrate</name>
    </ligand>
</feature>
<proteinExistence type="inferred from homology"/>
<dbReference type="GO" id="GO:0008428">
    <property type="term" value="F:ribonuclease inhibitor activity"/>
    <property type="evidence" value="ECO:0007669"/>
    <property type="project" value="InterPro"/>
</dbReference>
<dbReference type="Pfam" id="PF03737">
    <property type="entry name" value="RraA-like"/>
    <property type="match status" value="1"/>
</dbReference>
<protein>
    <recommendedName>
        <fullName evidence="2">4-hydroxy-4-methyl-2-oxoglutarate aldolase</fullName>
        <shortName evidence="2">HMG aldolase</shortName>
        <ecNumber evidence="2">4.1.1.112</ecNumber>
        <ecNumber evidence="2">4.1.3.17</ecNumber>
    </recommendedName>
    <alternativeName>
        <fullName evidence="2">Oxaloacetate decarboxylase</fullName>
    </alternativeName>
</protein>
<comment type="catalytic activity">
    <reaction evidence="2">
        <text>oxaloacetate + H(+) = pyruvate + CO2</text>
        <dbReference type="Rhea" id="RHEA:15641"/>
        <dbReference type="ChEBI" id="CHEBI:15361"/>
        <dbReference type="ChEBI" id="CHEBI:15378"/>
        <dbReference type="ChEBI" id="CHEBI:16452"/>
        <dbReference type="ChEBI" id="CHEBI:16526"/>
        <dbReference type="EC" id="4.1.1.112"/>
    </reaction>
</comment>
<dbReference type="RefSeq" id="WP_126599639.1">
    <property type="nucleotide sequence ID" value="NZ_LR134510.1"/>
</dbReference>
<dbReference type="GO" id="GO:0047443">
    <property type="term" value="F:4-hydroxy-4-methyl-2-oxoglutarate aldolase activity"/>
    <property type="evidence" value="ECO:0007669"/>
    <property type="project" value="UniProtKB-EC"/>
</dbReference>
<comment type="function">
    <text evidence="2">Catalyzes the aldol cleavage of 4-hydroxy-4-methyl-2-oxoglutarate (HMG) into 2 molecules of pyruvate. Also contains a secondary oxaloacetate (OAA) decarboxylase activity due to the common pyruvate enolate transition state formed following C-C bond cleavage in the retro-aldol and decarboxylation reactions.</text>
</comment>
<dbReference type="NCBIfam" id="TIGR01935">
    <property type="entry name" value="NOT-MenG"/>
    <property type="match status" value="1"/>
</dbReference>
<evidence type="ECO:0000256" key="2">
    <source>
        <dbReference type="RuleBase" id="RU004338"/>
    </source>
</evidence>
<evidence type="ECO:0000313" key="3">
    <source>
        <dbReference type="EMBL" id="VEJ09587.1"/>
    </source>
</evidence>
<dbReference type="PANTHER" id="PTHR33254:SF29">
    <property type="entry name" value="REGULATOR OF RIBONUCLEASE ACTIVITY A"/>
    <property type="match status" value="1"/>
</dbReference>
<dbReference type="Gene3D" id="3.50.30.40">
    <property type="entry name" value="Ribonuclease E inhibitor RraA/RraA-like"/>
    <property type="match status" value="1"/>
</dbReference>
<dbReference type="GO" id="GO:0008948">
    <property type="term" value="F:oxaloacetate decarboxylase activity"/>
    <property type="evidence" value="ECO:0007669"/>
    <property type="project" value="UniProtKB-EC"/>
</dbReference>
<evidence type="ECO:0000313" key="4">
    <source>
        <dbReference type="Proteomes" id="UP000279799"/>
    </source>
</evidence>
<organism evidence="3 4">
    <name type="scientific">Actinobacillus delphinicola</name>
    <dbReference type="NCBI Taxonomy" id="51161"/>
    <lineage>
        <taxon>Bacteria</taxon>
        <taxon>Pseudomonadati</taxon>
        <taxon>Pseudomonadota</taxon>
        <taxon>Gammaproteobacteria</taxon>
        <taxon>Pasteurellales</taxon>
        <taxon>Pasteurellaceae</taxon>
        <taxon>Actinobacillus</taxon>
    </lineage>
</organism>
<dbReference type="InterPro" id="IPR036704">
    <property type="entry name" value="RraA/RraA-like_sf"/>
</dbReference>
<keyword evidence="2" id="KW-0456">Lyase</keyword>
<dbReference type="CDD" id="cd16841">
    <property type="entry name" value="RraA_family"/>
    <property type="match status" value="1"/>
</dbReference>
<comment type="cofactor">
    <cofactor evidence="2">
        <name>a divalent metal cation</name>
        <dbReference type="ChEBI" id="CHEBI:60240"/>
    </cofactor>
</comment>
<dbReference type="SUPFAM" id="SSF89562">
    <property type="entry name" value="RraA-like"/>
    <property type="match status" value="1"/>
</dbReference>
<dbReference type="NCBIfam" id="NF006875">
    <property type="entry name" value="PRK09372.1"/>
    <property type="match status" value="1"/>
</dbReference>
<dbReference type="OrthoDB" id="943692at2"/>
<name>A0A448TUB3_9PAST</name>